<evidence type="ECO:0000313" key="2">
    <source>
        <dbReference type="Proteomes" id="UP000239197"/>
    </source>
</evidence>
<organism evidence="1 2">
    <name type="scientific">Rahnella sikkimica</name>
    <dbReference type="NCBI Taxonomy" id="1805933"/>
    <lineage>
        <taxon>Bacteria</taxon>
        <taxon>Pseudomonadati</taxon>
        <taxon>Pseudomonadota</taxon>
        <taxon>Gammaproteobacteria</taxon>
        <taxon>Enterobacterales</taxon>
        <taxon>Yersiniaceae</taxon>
        <taxon>Rahnella</taxon>
    </lineage>
</organism>
<dbReference type="EMBL" id="CP019062">
    <property type="protein sequence ID" value="AVF37026.1"/>
    <property type="molecule type" value="Genomic_DNA"/>
</dbReference>
<dbReference type="Gene3D" id="3.40.50.2000">
    <property type="entry name" value="Glycogen Phosphorylase B"/>
    <property type="match status" value="1"/>
</dbReference>
<evidence type="ECO:0000313" key="1">
    <source>
        <dbReference type="EMBL" id="AVF37026.1"/>
    </source>
</evidence>
<reference evidence="2" key="1">
    <citation type="submission" date="2017-01" db="EMBL/GenBank/DDBJ databases">
        <title>Genome sequence of Rouxiella sp. ERMR1:05.</title>
        <authorList>
            <person name="Kumar R."/>
            <person name="Singh D."/>
            <person name="Kumar S."/>
        </authorList>
    </citation>
    <scope>NUCLEOTIDE SEQUENCE [LARGE SCALE GENOMIC DNA]</scope>
    <source>
        <strain evidence="2">ERMR1:05</strain>
    </source>
</reference>
<proteinExistence type="predicted"/>
<dbReference type="SUPFAM" id="SSF53756">
    <property type="entry name" value="UDP-Glycosyltransferase/glycogen phosphorylase"/>
    <property type="match status" value="1"/>
</dbReference>
<keyword evidence="2" id="KW-1185">Reference proteome</keyword>
<dbReference type="KEGG" id="rox:BV494_19860"/>
<dbReference type="Proteomes" id="UP000239197">
    <property type="component" value="Chromosome"/>
</dbReference>
<gene>
    <name evidence="1" type="ORF">BV494_19860</name>
</gene>
<sequence length="318" mass="35686">MNRVLLTTFPGAFMHDGGGEREIHLLNEALNRSGMISDIYGPSSRSINAYQSAIHFSMAGGSEHVITSAAENGLRLILWPNLWFVESPSPESIQQLKFLLGYFHAVVFRSKAEEDHFRHYLDLEGKDIIRVSPLISPKFFRKDVTDVFRESYGLDSYAIWTGIIEPQKNQLAAVRVFNELEMDLIISGGVRDQSYADECKRQAGSNIKFIPAIPFGSEQHLSALAHSKMVVELPFDFPGTSAIESAALGTKLLLSKSDWTEEMLGPYCTQVDPFNDNEIQNAAVHLLQQHKTQHALPQNNFVNMFDAISPLVHYLQSM</sequence>
<dbReference type="AlphaFoldDB" id="A0A2L1UVP0"/>
<evidence type="ECO:0008006" key="3">
    <source>
        <dbReference type="Google" id="ProtNLM"/>
    </source>
</evidence>
<dbReference type="OrthoDB" id="6501921at2"/>
<name>A0A2L1UVP0_9GAMM</name>
<accession>A0A2L1UVP0</accession>
<protein>
    <recommendedName>
        <fullName evidence="3">Mannosyltransferase</fullName>
    </recommendedName>
</protein>